<evidence type="ECO:0000256" key="11">
    <source>
        <dbReference type="ARBA" id="ARBA00022932"/>
    </source>
</evidence>
<proteinExistence type="predicted"/>
<dbReference type="GO" id="GO:0005634">
    <property type="term" value="C:nucleus"/>
    <property type="evidence" value="ECO:0007669"/>
    <property type="project" value="UniProtKB-ARBA"/>
</dbReference>
<keyword evidence="1" id="KW-0815">Transposition</keyword>
<dbReference type="InterPro" id="IPR001584">
    <property type="entry name" value="Integrase_cat-core"/>
</dbReference>
<dbReference type="GO" id="GO:0015074">
    <property type="term" value="P:DNA integration"/>
    <property type="evidence" value="ECO:0007669"/>
    <property type="project" value="UniProtKB-KW"/>
</dbReference>
<dbReference type="Proteomes" id="UP000235392">
    <property type="component" value="Unassembled WGS sequence"/>
</dbReference>
<evidence type="ECO:0000313" key="18">
    <source>
        <dbReference type="Proteomes" id="UP000235392"/>
    </source>
</evidence>
<keyword evidence="10" id="KW-0695">RNA-directed DNA polymerase</keyword>
<feature type="region of interest" description="Disordered" evidence="15">
    <location>
        <begin position="544"/>
        <end position="563"/>
    </location>
</feature>
<feature type="compositionally biased region" description="Basic and acidic residues" evidence="15">
    <location>
        <begin position="707"/>
        <end position="721"/>
    </location>
</feature>
<gene>
    <name evidence="17" type="ORF">PCASD_04588</name>
</gene>
<keyword evidence="7" id="KW-0460">Magnesium</keyword>
<dbReference type="PROSITE" id="PS50994">
    <property type="entry name" value="INTEGRASE"/>
    <property type="match status" value="1"/>
</dbReference>
<evidence type="ECO:0000256" key="15">
    <source>
        <dbReference type="SAM" id="MobiDB-lite"/>
    </source>
</evidence>
<evidence type="ECO:0000313" key="17">
    <source>
        <dbReference type="EMBL" id="PLW45144.1"/>
    </source>
</evidence>
<dbReference type="EMBL" id="PGCI01000051">
    <property type="protein sequence ID" value="PLW45144.1"/>
    <property type="molecule type" value="Genomic_DNA"/>
</dbReference>
<dbReference type="GO" id="GO:0046872">
    <property type="term" value="F:metal ion binding"/>
    <property type="evidence" value="ECO:0007669"/>
    <property type="project" value="UniProtKB-KW"/>
</dbReference>
<keyword evidence="3" id="KW-0540">Nuclease</keyword>
<dbReference type="Gene3D" id="3.30.420.10">
    <property type="entry name" value="Ribonuclease H-like superfamily/Ribonuclease H"/>
    <property type="match status" value="2"/>
</dbReference>
<keyword evidence="8" id="KW-0694">RNA-binding</keyword>
<evidence type="ECO:0000259" key="16">
    <source>
        <dbReference type="PROSITE" id="PS50994"/>
    </source>
</evidence>
<evidence type="ECO:0000256" key="7">
    <source>
        <dbReference type="ARBA" id="ARBA00022842"/>
    </source>
</evidence>
<keyword evidence="2" id="KW-0548">Nucleotidyltransferase</keyword>
<dbReference type="GO" id="GO:0004519">
    <property type="term" value="F:endonuclease activity"/>
    <property type="evidence" value="ECO:0007669"/>
    <property type="project" value="UniProtKB-KW"/>
</dbReference>
<evidence type="ECO:0000256" key="2">
    <source>
        <dbReference type="ARBA" id="ARBA00022695"/>
    </source>
</evidence>
<dbReference type="GO" id="GO:0016787">
    <property type="term" value="F:hydrolase activity"/>
    <property type="evidence" value="ECO:0007669"/>
    <property type="project" value="UniProtKB-KW"/>
</dbReference>
<dbReference type="PANTHER" id="PTHR42648">
    <property type="entry name" value="TRANSPOSASE, PUTATIVE-RELATED"/>
    <property type="match status" value="1"/>
</dbReference>
<evidence type="ECO:0000256" key="5">
    <source>
        <dbReference type="ARBA" id="ARBA00022759"/>
    </source>
</evidence>
<feature type="domain" description="Integrase catalytic" evidence="16">
    <location>
        <begin position="318"/>
        <end position="427"/>
    </location>
</feature>
<reference evidence="17 18" key="1">
    <citation type="submission" date="2017-11" db="EMBL/GenBank/DDBJ databases">
        <title>De novo assembly and phasing of dikaryotic genomes from two isolates of Puccinia coronata f. sp. avenae, the causal agent of oat crown rust.</title>
        <authorList>
            <person name="Miller M.E."/>
            <person name="Zhang Y."/>
            <person name="Omidvar V."/>
            <person name="Sperschneider J."/>
            <person name="Schwessinger B."/>
            <person name="Raley C."/>
            <person name="Palmer J.M."/>
            <person name="Garnica D."/>
            <person name="Upadhyaya N."/>
            <person name="Rathjen J."/>
            <person name="Taylor J.M."/>
            <person name="Park R.F."/>
            <person name="Dodds P.N."/>
            <person name="Hirsch C.D."/>
            <person name="Kianian S.F."/>
            <person name="Figueroa M."/>
        </authorList>
    </citation>
    <scope>NUCLEOTIDE SEQUENCE [LARGE SCALE GENOMIC DNA]</scope>
    <source>
        <strain evidence="17">12SD80</strain>
    </source>
</reference>
<keyword evidence="9" id="KW-0229">DNA integration</keyword>
<dbReference type="InterPro" id="IPR012337">
    <property type="entry name" value="RNaseH-like_sf"/>
</dbReference>
<evidence type="ECO:0000256" key="14">
    <source>
        <dbReference type="ARBA" id="ARBA00049244"/>
    </source>
</evidence>
<dbReference type="GO" id="GO:0003887">
    <property type="term" value="F:DNA-directed DNA polymerase activity"/>
    <property type="evidence" value="ECO:0007669"/>
    <property type="project" value="UniProtKB-KW"/>
</dbReference>
<keyword evidence="12" id="KW-0233">DNA recombination</keyword>
<dbReference type="GO" id="GO:0032196">
    <property type="term" value="P:transposition"/>
    <property type="evidence" value="ECO:0007669"/>
    <property type="project" value="UniProtKB-KW"/>
</dbReference>
<dbReference type="InterPro" id="IPR039537">
    <property type="entry name" value="Retrotran_Ty1/copia-like"/>
</dbReference>
<evidence type="ECO:0000256" key="1">
    <source>
        <dbReference type="ARBA" id="ARBA00022578"/>
    </source>
</evidence>
<comment type="catalytic activity">
    <reaction evidence="14">
        <text>DNA(n) + a 2'-deoxyribonucleoside 5'-triphosphate = DNA(n+1) + diphosphate</text>
        <dbReference type="Rhea" id="RHEA:22508"/>
        <dbReference type="Rhea" id="RHEA-COMP:17339"/>
        <dbReference type="Rhea" id="RHEA-COMP:17340"/>
        <dbReference type="ChEBI" id="CHEBI:33019"/>
        <dbReference type="ChEBI" id="CHEBI:61560"/>
        <dbReference type="ChEBI" id="CHEBI:173112"/>
        <dbReference type="EC" id="2.7.7.7"/>
    </reaction>
</comment>
<protein>
    <recommendedName>
        <fullName evidence="16">Integrase catalytic domain-containing protein</fullName>
    </recommendedName>
</protein>
<feature type="compositionally biased region" description="Polar residues" evidence="15">
    <location>
        <begin position="757"/>
        <end position="766"/>
    </location>
</feature>
<accession>A0A2N5V568</accession>
<feature type="compositionally biased region" description="Low complexity" evidence="15">
    <location>
        <begin position="767"/>
        <end position="777"/>
    </location>
</feature>
<dbReference type="SUPFAM" id="SSF53098">
    <property type="entry name" value="Ribonuclease H-like"/>
    <property type="match status" value="1"/>
</dbReference>
<organism evidence="17 18">
    <name type="scientific">Puccinia coronata f. sp. avenae</name>
    <dbReference type="NCBI Taxonomy" id="200324"/>
    <lineage>
        <taxon>Eukaryota</taxon>
        <taxon>Fungi</taxon>
        <taxon>Dikarya</taxon>
        <taxon>Basidiomycota</taxon>
        <taxon>Pucciniomycotina</taxon>
        <taxon>Pucciniomycetes</taxon>
        <taxon>Pucciniales</taxon>
        <taxon>Pucciniaceae</taxon>
        <taxon>Puccinia</taxon>
    </lineage>
</organism>
<dbReference type="InterPro" id="IPR036397">
    <property type="entry name" value="RNaseH_sf"/>
</dbReference>
<evidence type="ECO:0000256" key="3">
    <source>
        <dbReference type="ARBA" id="ARBA00022722"/>
    </source>
</evidence>
<evidence type="ECO:0000256" key="10">
    <source>
        <dbReference type="ARBA" id="ARBA00022918"/>
    </source>
</evidence>
<evidence type="ECO:0000256" key="12">
    <source>
        <dbReference type="ARBA" id="ARBA00023172"/>
    </source>
</evidence>
<comment type="caution">
    <text evidence="17">The sequence shown here is derived from an EMBL/GenBank/DDBJ whole genome shotgun (WGS) entry which is preliminary data.</text>
</comment>
<dbReference type="GO" id="GO:0003964">
    <property type="term" value="F:RNA-directed DNA polymerase activity"/>
    <property type="evidence" value="ECO:0007669"/>
    <property type="project" value="UniProtKB-KW"/>
</dbReference>
<evidence type="ECO:0000256" key="8">
    <source>
        <dbReference type="ARBA" id="ARBA00022884"/>
    </source>
</evidence>
<keyword evidence="6" id="KW-0378">Hydrolase</keyword>
<dbReference type="GO" id="GO:0006310">
    <property type="term" value="P:DNA recombination"/>
    <property type="evidence" value="ECO:0007669"/>
    <property type="project" value="UniProtKB-KW"/>
</dbReference>
<evidence type="ECO:0000256" key="9">
    <source>
        <dbReference type="ARBA" id="ARBA00022908"/>
    </source>
</evidence>
<dbReference type="InterPro" id="IPR057670">
    <property type="entry name" value="SH3_retrovirus"/>
</dbReference>
<feature type="region of interest" description="Disordered" evidence="15">
    <location>
        <begin position="697"/>
        <end position="796"/>
    </location>
</feature>
<evidence type="ECO:0000256" key="6">
    <source>
        <dbReference type="ARBA" id="ARBA00022801"/>
    </source>
</evidence>
<keyword evidence="11" id="KW-0808">Transferase</keyword>
<evidence type="ECO:0000256" key="13">
    <source>
        <dbReference type="ARBA" id="ARBA00048173"/>
    </source>
</evidence>
<comment type="catalytic activity">
    <reaction evidence="13">
        <text>DNA(n) + a 2'-deoxyribonucleoside 5'-triphosphate = DNA(n+1) + diphosphate</text>
        <dbReference type="Rhea" id="RHEA:22508"/>
        <dbReference type="Rhea" id="RHEA-COMP:17339"/>
        <dbReference type="Rhea" id="RHEA-COMP:17340"/>
        <dbReference type="ChEBI" id="CHEBI:33019"/>
        <dbReference type="ChEBI" id="CHEBI:61560"/>
        <dbReference type="ChEBI" id="CHEBI:173112"/>
        <dbReference type="EC" id="2.7.7.49"/>
    </reaction>
</comment>
<dbReference type="PANTHER" id="PTHR42648:SF11">
    <property type="entry name" value="TRANSPOSON TY4-P GAG-POL POLYPROTEIN"/>
    <property type="match status" value="1"/>
</dbReference>
<keyword evidence="11" id="KW-0239">DNA-directed DNA polymerase</keyword>
<keyword evidence="5" id="KW-0255">Endonuclease</keyword>
<dbReference type="GO" id="GO:0003723">
    <property type="term" value="F:RNA binding"/>
    <property type="evidence" value="ECO:0007669"/>
    <property type="project" value="UniProtKB-KW"/>
</dbReference>
<name>A0A2N5V568_9BASI</name>
<evidence type="ECO:0000256" key="4">
    <source>
        <dbReference type="ARBA" id="ARBA00022723"/>
    </source>
</evidence>
<keyword evidence="4" id="KW-0479">Metal-binding</keyword>
<sequence length="796" mass="87823">MNVEGALAKIATIGIDAMQELISVDIIEQITDKLPCYILLDKLRKTANHNQVRQAFAPLPPPSSSATALATGSKKRKFVSCNNNRHNPEAPHDESKCWTLHPELRQPRKSKEATSHTTIAESPANDRVEHFAYVNGTHHDRSNNIILDSGASQHMFNSLCFFGHSFKTDVTIMTGNGQEINQTVITLKNALYVPNLTTNLITFVQLVKEKAVIINRGSRMEVTLNARHTLLVDTTGNLFRVKNVLLPTQNAFSTVALHNQSIENKGDTCATCMRGKMTKLPFKGHFDQTNDLLEVVHRDLVGPISPATNGGFRYFLTLVDQHSGYINITLLKEKSEATAAIVAYKTFYEKQTGIIHNVAPPYTPENNGLAERANCTVIEMTRCLMLQENLAGKWWGEAAITTLNTTNAFPSLAKSRSAPMLLFRKIEPNLQVFQPFGCRAWALMPKANHGEKFEAISWEGTLIGYANDLSTYHILRHEDKKIIKSRNVRFKEACFPHHAELNRSQYSFTLAKDQMPLFVSEPILPFQEVYRKALDLHSYMAIQSSPDPKSHHHAMKGTDGLNNRSNTAVRAVLKQPCSTGGRTGTVRPKHLPPGRTGLSNQFLGPVAQDQPGPVGQICPTSWLLLRSDSARPTTGQTQLFEHRSNCRVQPVNAGSAIRQSLATLGVAAPEDSNPASSPKARCNPACQIFSTGHQTAKRKYTQMTGDDAAHHNDAGRKERTESGISRTTCRKDTISKTGRTAAKDQDGTEASRVPHGQRSTSLINCLSDSRSSIAARISDTHAGTHAPESTKQKASR</sequence>
<dbReference type="Pfam" id="PF25597">
    <property type="entry name" value="SH3_retrovirus"/>
    <property type="match status" value="1"/>
</dbReference>
<dbReference type="AlphaFoldDB" id="A0A2N5V568"/>